<dbReference type="SUPFAM" id="SSF81296">
    <property type="entry name" value="E set domains"/>
    <property type="match status" value="1"/>
</dbReference>
<reference evidence="2" key="2">
    <citation type="submission" date="2025-08" db="UniProtKB">
        <authorList>
            <consortium name="Ensembl"/>
        </authorList>
    </citation>
    <scope>IDENTIFICATION</scope>
</reference>
<sequence>YLKIIEQPRQRGFRFRYSCEGPSHGGLQGVSSEKNKKTHPTVKVFNYIGPAKIVVQCVTVDDPPLLHVHSLVGKECTDGQCIVDVDSEEMVASFPNLVILHIPKRNVSEILAEEREKIRDAAEQQAKYMDLTVVRLMFTAYLPDNNGNFTYGLVPVLTSPIFDSRKTKRVIIKKPFQAVSSKEGLKGTLFIFTKRLGLDDIQVRFYEEDENGLIWEAFGKFGLSDVHKQCAIVFKTPKYYNLCISEAVMVFVHLRRRSDGETSESKPFIYYP</sequence>
<dbReference type="GeneTree" id="ENSGT00940000164992"/>
<feature type="domain" description="RHD" evidence="1">
    <location>
        <begin position="1"/>
        <end position="168"/>
    </location>
</feature>
<dbReference type="SMART" id="SM00429">
    <property type="entry name" value="IPT"/>
    <property type="match status" value="1"/>
</dbReference>
<dbReference type="InterPro" id="IPR008967">
    <property type="entry name" value="p53-like_TF_DNA-bd_sf"/>
</dbReference>
<dbReference type="Pfam" id="PF00554">
    <property type="entry name" value="RHD_DNA_bind"/>
    <property type="match status" value="1"/>
</dbReference>
<dbReference type="PROSITE" id="PS50254">
    <property type="entry name" value="REL_2"/>
    <property type="match status" value="1"/>
</dbReference>
<keyword evidence="3" id="KW-1185">Reference proteome</keyword>
<dbReference type="InterPro" id="IPR011539">
    <property type="entry name" value="RHD_DNA_bind_dom"/>
</dbReference>
<name>H2ZZK6_LATCH</name>
<organism evidence="2 3">
    <name type="scientific">Latimeria chalumnae</name>
    <name type="common">Coelacanth</name>
    <dbReference type="NCBI Taxonomy" id="7897"/>
    <lineage>
        <taxon>Eukaryota</taxon>
        <taxon>Metazoa</taxon>
        <taxon>Chordata</taxon>
        <taxon>Craniata</taxon>
        <taxon>Vertebrata</taxon>
        <taxon>Euteleostomi</taxon>
        <taxon>Coelacanthiformes</taxon>
        <taxon>Coelacanthidae</taxon>
        <taxon>Latimeria</taxon>
    </lineage>
</organism>
<dbReference type="EMBL" id="AFYH01018637">
    <property type="status" value="NOT_ANNOTATED_CDS"/>
    <property type="molecule type" value="Genomic_DNA"/>
</dbReference>
<dbReference type="PANTHER" id="PTHR24169:SF9">
    <property type="entry name" value="NUCLEAR FACTOR NF-KAPPA-B P105 SUBUNIT"/>
    <property type="match status" value="1"/>
</dbReference>
<protein>
    <recommendedName>
        <fullName evidence="1">RHD domain-containing protein</fullName>
    </recommendedName>
</protein>
<evidence type="ECO:0000259" key="1">
    <source>
        <dbReference type="PROSITE" id="PS50254"/>
    </source>
</evidence>
<dbReference type="PANTHER" id="PTHR24169">
    <property type="entry name" value="NUCLEAR FACTOR NF-KAPPA-B PROTEIN"/>
    <property type="match status" value="1"/>
</dbReference>
<dbReference type="Gene3D" id="2.60.40.10">
    <property type="entry name" value="Immunoglobulins"/>
    <property type="match status" value="1"/>
</dbReference>
<dbReference type="InterPro" id="IPR013783">
    <property type="entry name" value="Ig-like_fold"/>
</dbReference>
<dbReference type="OMA" id="WEAFGKF"/>
<reference evidence="2" key="3">
    <citation type="submission" date="2025-09" db="UniProtKB">
        <authorList>
            <consortium name="Ensembl"/>
        </authorList>
    </citation>
    <scope>IDENTIFICATION</scope>
</reference>
<dbReference type="GO" id="GO:0000978">
    <property type="term" value="F:RNA polymerase II cis-regulatory region sequence-specific DNA binding"/>
    <property type="evidence" value="ECO:0007669"/>
    <property type="project" value="TreeGrafter"/>
</dbReference>
<dbReference type="InterPro" id="IPR000451">
    <property type="entry name" value="NFkB/Dor"/>
</dbReference>
<dbReference type="PRINTS" id="PR00057">
    <property type="entry name" value="NFKBTNSCPFCT"/>
</dbReference>
<evidence type="ECO:0000313" key="2">
    <source>
        <dbReference type="Ensembl" id="ENSLACP00000002827.1"/>
    </source>
</evidence>
<dbReference type="InterPro" id="IPR032397">
    <property type="entry name" value="RHD_dimer"/>
</dbReference>
<dbReference type="GO" id="GO:0000981">
    <property type="term" value="F:DNA-binding transcription factor activity, RNA polymerase II-specific"/>
    <property type="evidence" value="ECO:0007669"/>
    <property type="project" value="TreeGrafter"/>
</dbReference>
<dbReference type="STRING" id="7897.ENSLACP00000002827"/>
<dbReference type="GO" id="GO:0005737">
    <property type="term" value="C:cytoplasm"/>
    <property type="evidence" value="ECO:0007669"/>
    <property type="project" value="InterPro"/>
</dbReference>
<dbReference type="Ensembl" id="ENSLACT00000002849.1">
    <property type="protein sequence ID" value="ENSLACP00000002827.1"/>
    <property type="gene ID" value="ENSLACG00000002526.1"/>
</dbReference>
<dbReference type="EMBL" id="AFYH01018638">
    <property type="status" value="NOT_ANNOTATED_CDS"/>
    <property type="molecule type" value="Genomic_DNA"/>
</dbReference>
<dbReference type="PROSITE" id="PS01204">
    <property type="entry name" value="REL_1"/>
    <property type="match status" value="1"/>
</dbReference>
<proteinExistence type="predicted"/>
<dbReference type="eggNOG" id="KOG0504">
    <property type="taxonomic scope" value="Eukaryota"/>
</dbReference>
<dbReference type="SUPFAM" id="SSF49417">
    <property type="entry name" value="p53-like transcription factors"/>
    <property type="match status" value="1"/>
</dbReference>
<dbReference type="Gene3D" id="2.60.40.340">
    <property type="entry name" value="Rel homology domain (RHD), DNA-binding domain"/>
    <property type="match status" value="1"/>
</dbReference>
<dbReference type="InterPro" id="IPR014756">
    <property type="entry name" value="Ig_E-set"/>
</dbReference>
<dbReference type="InterPro" id="IPR037059">
    <property type="entry name" value="RHD_DNA_bind_dom_sf"/>
</dbReference>
<accession>H2ZZK6</accession>
<dbReference type="InterPro" id="IPR030492">
    <property type="entry name" value="RHD_CS"/>
</dbReference>
<dbReference type="Proteomes" id="UP000008672">
    <property type="component" value="Unassembled WGS sequence"/>
</dbReference>
<dbReference type="GO" id="GO:0035525">
    <property type="term" value="C:NF-kappaB p50/p65 complex"/>
    <property type="evidence" value="ECO:0007669"/>
    <property type="project" value="TreeGrafter"/>
</dbReference>
<dbReference type="AlphaFoldDB" id="H2ZZK6"/>
<dbReference type="Pfam" id="PF16179">
    <property type="entry name" value="RHD_dimer"/>
    <property type="match status" value="1"/>
</dbReference>
<dbReference type="EMBL" id="AFYH01018636">
    <property type="status" value="NOT_ANNOTATED_CDS"/>
    <property type="molecule type" value="Genomic_DNA"/>
</dbReference>
<reference evidence="3" key="1">
    <citation type="submission" date="2011-08" db="EMBL/GenBank/DDBJ databases">
        <title>The draft genome of Latimeria chalumnae.</title>
        <authorList>
            <person name="Di Palma F."/>
            <person name="Alfoldi J."/>
            <person name="Johnson J."/>
            <person name="Berlin A."/>
            <person name="Gnerre S."/>
            <person name="Jaffe D."/>
            <person name="MacCallum I."/>
            <person name="Young S."/>
            <person name="Walker B.J."/>
            <person name="Lander E."/>
            <person name="Lindblad-Toh K."/>
        </authorList>
    </citation>
    <scope>NUCLEOTIDE SEQUENCE [LARGE SCALE GENOMIC DNA]</scope>
    <source>
        <strain evidence="3">Wild caught</strain>
    </source>
</reference>
<evidence type="ECO:0000313" key="3">
    <source>
        <dbReference type="Proteomes" id="UP000008672"/>
    </source>
</evidence>
<dbReference type="HOGENOM" id="CLU_004343_3_0_1"/>
<dbReference type="InterPro" id="IPR002909">
    <property type="entry name" value="IPT_dom"/>
</dbReference>
<dbReference type="InParanoid" id="H2ZZK6"/>